<sequence>MVKKKKFKAFFVLQTNVCCKMRIPLVFLLLSKLLLGAASSPPPTDASCSSTSSDDTCSSFAPSYSLTYFDGRGLAEVARTLFYTTNTPFTDIRLSNAEFRELKRKNVTDLSANLGRLPLLNHSGFVLGQSASINRYLAHQLSVFGSNPSETALIDSIVEHILDMKAAYKSLLSEYDTDSDTEFHKAVEEWHSTPPSPLLPKKKNRQLRWYLSFLEKIIPPTGYSVGTSPSLSDAYIFNLLFEFSPSVSYDTERGRMSAGHYFGNYQKTMNVLEGFPNVKKVCTTFRDGEGMKRYLDNRGEIDW</sequence>
<organism evidence="3 4">
    <name type="scientific">Triparma verrucosa</name>
    <dbReference type="NCBI Taxonomy" id="1606542"/>
    <lineage>
        <taxon>Eukaryota</taxon>
        <taxon>Sar</taxon>
        <taxon>Stramenopiles</taxon>
        <taxon>Ochrophyta</taxon>
        <taxon>Bolidophyceae</taxon>
        <taxon>Parmales</taxon>
        <taxon>Triparmaceae</taxon>
        <taxon>Triparma</taxon>
    </lineage>
</organism>
<reference evidence="4" key="1">
    <citation type="journal article" date="2023" name="Commun. Biol.">
        <title>Genome analysis of Parmales, the sister group of diatoms, reveals the evolutionary specialization of diatoms from phago-mixotrophs to photoautotrophs.</title>
        <authorList>
            <person name="Ban H."/>
            <person name="Sato S."/>
            <person name="Yoshikawa S."/>
            <person name="Yamada K."/>
            <person name="Nakamura Y."/>
            <person name="Ichinomiya M."/>
            <person name="Sato N."/>
            <person name="Blanc-Mathieu R."/>
            <person name="Endo H."/>
            <person name="Kuwata A."/>
            <person name="Ogata H."/>
        </authorList>
    </citation>
    <scope>NUCLEOTIDE SEQUENCE [LARGE SCALE GENOMIC DNA]</scope>
    <source>
        <strain evidence="4">NIES 3699</strain>
    </source>
</reference>
<dbReference type="Pfam" id="PF02798">
    <property type="entry name" value="GST_N"/>
    <property type="match status" value="1"/>
</dbReference>
<dbReference type="Proteomes" id="UP001165160">
    <property type="component" value="Unassembled WGS sequence"/>
</dbReference>
<dbReference type="Gene3D" id="3.40.30.10">
    <property type="entry name" value="Glutaredoxin"/>
    <property type="match status" value="1"/>
</dbReference>
<name>A0A9W7CHS4_9STRA</name>
<dbReference type="CDD" id="cd03039">
    <property type="entry name" value="GST_N_Sigma_like"/>
    <property type="match status" value="1"/>
</dbReference>
<dbReference type="InterPro" id="IPR036249">
    <property type="entry name" value="Thioredoxin-like_sf"/>
</dbReference>
<keyword evidence="1" id="KW-0732">Signal</keyword>
<dbReference type="Gene3D" id="1.20.1050.10">
    <property type="match status" value="1"/>
</dbReference>
<dbReference type="EMBL" id="BRXX01000390">
    <property type="protein sequence ID" value="GMI08898.1"/>
    <property type="molecule type" value="Genomic_DNA"/>
</dbReference>
<dbReference type="InterPro" id="IPR050213">
    <property type="entry name" value="GST_superfamily"/>
</dbReference>
<feature type="signal peptide" evidence="1">
    <location>
        <begin position="1"/>
        <end position="39"/>
    </location>
</feature>
<evidence type="ECO:0000313" key="4">
    <source>
        <dbReference type="Proteomes" id="UP001165160"/>
    </source>
</evidence>
<protein>
    <recommendedName>
        <fullName evidence="2">GST N-terminal domain-containing protein</fullName>
    </recommendedName>
</protein>
<dbReference type="InterPro" id="IPR036282">
    <property type="entry name" value="Glutathione-S-Trfase_C_sf"/>
</dbReference>
<accession>A0A9W7CHS4</accession>
<dbReference type="PROSITE" id="PS50404">
    <property type="entry name" value="GST_NTER"/>
    <property type="match status" value="1"/>
</dbReference>
<dbReference type="AlphaFoldDB" id="A0A9W7CHS4"/>
<proteinExistence type="predicted"/>
<dbReference type="GO" id="GO:0004364">
    <property type="term" value="F:glutathione transferase activity"/>
    <property type="evidence" value="ECO:0007669"/>
    <property type="project" value="TreeGrafter"/>
</dbReference>
<keyword evidence="4" id="KW-1185">Reference proteome</keyword>
<dbReference type="SUPFAM" id="SSF47616">
    <property type="entry name" value="GST C-terminal domain-like"/>
    <property type="match status" value="1"/>
</dbReference>
<evidence type="ECO:0000256" key="1">
    <source>
        <dbReference type="SAM" id="SignalP"/>
    </source>
</evidence>
<feature type="chain" id="PRO_5040833631" description="GST N-terminal domain-containing protein" evidence="1">
    <location>
        <begin position="40"/>
        <end position="303"/>
    </location>
</feature>
<gene>
    <name evidence="3" type="ORF">TrVE_jg2096</name>
</gene>
<dbReference type="SUPFAM" id="SSF52833">
    <property type="entry name" value="Thioredoxin-like"/>
    <property type="match status" value="1"/>
</dbReference>
<dbReference type="InterPro" id="IPR004045">
    <property type="entry name" value="Glutathione_S-Trfase_N"/>
</dbReference>
<evidence type="ECO:0000259" key="2">
    <source>
        <dbReference type="PROSITE" id="PS50404"/>
    </source>
</evidence>
<dbReference type="PANTHER" id="PTHR11571">
    <property type="entry name" value="GLUTATHIONE S-TRANSFERASE"/>
    <property type="match status" value="1"/>
</dbReference>
<comment type="caution">
    <text evidence="3">The sequence shown here is derived from an EMBL/GenBank/DDBJ whole genome shotgun (WGS) entry which is preliminary data.</text>
</comment>
<feature type="domain" description="GST N-terminal" evidence="2">
    <location>
        <begin position="62"/>
        <end position="145"/>
    </location>
</feature>
<evidence type="ECO:0000313" key="3">
    <source>
        <dbReference type="EMBL" id="GMI08898.1"/>
    </source>
</evidence>
<dbReference type="GO" id="GO:0006749">
    <property type="term" value="P:glutathione metabolic process"/>
    <property type="evidence" value="ECO:0007669"/>
    <property type="project" value="TreeGrafter"/>
</dbReference>